<accession>A0A2T7ASK6</accession>
<dbReference type="EMBL" id="MSAE01000022">
    <property type="protein sequence ID" value="PUX13891.1"/>
    <property type="molecule type" value="Genomic_DNA"/>
</dbReference>
<dbReference type="EMBL" id="WAGD01000071">
    <property type="protein sequence ID" value="KAB0873606.1"/>
    <property type="molecule type" value="Genomic_DNA"/>
</dbReference>
<dbReference type="RefSeq" id="WP_075193316.1">
    <property type="nucleotide sequence ID" value="NZ_JADKNN010000022.1"/>
</dbReference>
<reference evidence="2 5" key="2">
    <citation type="submission" date="2019-08" db="EMBL/GenBank/DDBJ databases">
        <title>Prevalence, distribution, and phylogeny of type two toxin-antitoxin genes possessed by Cronobacter species where C. sakazakii homologs follow sequence type lineages.</title>
        <authorList>
            <person name="Finkelstein S."/>
            <person name="Negrete F."/>
            <person name="Jang H."/>
            <person name="Gopinath G.R."/>
            <person name="Tall B.D."/>
        </authorList>
    </citation>
    <scope>NUCLEOTIDE SEQUENCE [LARGE SCALE GENOMIC DNA]</scope>
    <source>
        <strain evidence="2 5">MOD1_GK1257</strain>
    </source>
</reference>
<dbReference type="Gene3D" id="6.20.450.20">
    <property type="match status" value="1"/>
</dbReference>
<proteinExistence type="predicted"/>
<dbReference type="OrthoDB" id="3174560at2"/>
<dbReference type="Proteomes" id="UP000244378">
    <property type="component" value="Unassembled WGS sequence"/>
</dbReference>
<feature type="domain" description="Stability determinant" evidence="1">
    <location>
        <begin position="16"/>
        <end position="47"/>
    </location>
</feature>
<gene>
    <name evidence="3" type="ORF">AUN14_11985</name>
    <name evidence="2" type="ORF">FZI19_18815</name>
</gene>
<dbReference type="Proteomes" id="UP000469927">
    <property type="component" value="Unassembled WGS sequence"/>
</dbReference>
<evidence type="ECO:0000313" key="2">
    <source>
        <dbReference type="EMBL" id="KAB0873606.1"/>
    </source>
</evidence>
<sequence>MPKHDFPGISRFEPHEQAEQYERWFREKVEAAAASRQPITPHDDVIASARKIIESAKVSRKMA</sequence>
<comment type="caution">
    <text evidence="3">The sequence shown here is derived from an EMBL/GenBank/DDBJ whole genome shotgun (WGS) entry which is preliminary data.</text>
</comment>
<keyword evidence="5" id="KW-1185">Reference proteome</keyword>
<evidence type="ECO:0000259" key="1">
    <source>
        <dbReference type="Pfam" id="PF21217"/>
    </source>
</evidence>
<evidence type="ECO:0000313" key="4">
    <source>
        <dbReference type="Proteomes" id="UP000244378"/>
    </source>
</evidence>
<dbReference type="InterPro" id="IPR048851">
    <property type="entry name" value="PaaA2_dom"/>
</dbReference>
<dbReference type="AlphaFoldDB" id="A0A2T7ASK6"/>
<dbReference type="Pfam" id="PF21217">
    <property type="entry name" value="PaaA2"/>
    <property type="match status" value="1"/>
</dbReference>
<evidence type="ECO:0000313" key="3">
    <source>
        <dbReference type="EMBL" id="PUX13891.1"/>
    </source>
</evidence>
<organism evidence="3 4">
    <name type="scientific">Cronobacter muytjensii</name>
    <dbReference type="NCBI Taxonomy" id="413501"/>
    <lineage>
        <taxon>Bacteria</taxon>
        <taxon>Pseudomonadati</taxon>
        <taxon>Pseudomonadota</taxon>
        <taxon>Gammaproteobacteria</taxon>
        <taxon>Enterobacterales</taxon>
        <taxon>Enterobacteriaceae</taxon>
        <taxon>Cronobacter</taxon>
    </lineage>
</organism>
<reference evidence="3 4" key="1">
    <citation type="submission" date="2016-12" db="EMBL/GenBank/DDBJ databases">
        <title>Analysis of the Molecular Diversity Among Cronobacter Species Isolated from Filth Flies Using a Pan Genomic DNA Microarray.</title>
        <authorList>
            <person name="Pava-Ripoll M."/>
            <person name="Tall B."/>
            <person name="Farber J."/>
            <person name="Fanning S."/>
            <person name="Lehner A."/>
            <person name="Stephan R."/>
            <person name="Pagotto F."/>
            <person name="Iverson C."/>
            <person name="Ziobro G."/>
            <person name="Miller A."/>
            <person name="Pearson R."/>
            <person name="Yan Q."/>
            <person name="Kim M."/>
            <person name="Jeong S."/>
            <person name="Park J."/>
            <person name="Jun S."/>
            <person name="Choi H."/>
            <person name="Chung T."/>
            <person name="Yoo Y."/>
            <person name="Park E."/>
            <person name="Hwang S."/>
            <person name="Lee B."/>
            <person name="Sathyamoorthy V."/>
            <person name="Carter L."/>
            <person name="Mammel M."/>
            <person name="Jackson S."/>
            <person name="Kothary M."/>
            <person name="Patel I."/>
            <person name="Grim C."/>
            <person name="Gopinath G."/>
            <person name="Gangiredla J."/>
            <person name="Chase H."/>
        </authorList>
    </citation>
    <scope>NUCLEOTIDE SEQUENCE [LARGE SCALE GENOMIC DNA]</scope>
    <source>
        <strain evidence="3 4">MOD1-Md1s</strain>
    </source>
</reference>
<protein>
    <submittedName>
        <fullName evidence="3">Stability determinant</fullName>
    </submittedName>
</protein>
<name>A0A2T7ASK6_9ENTR</name>
<evidence type="ECO:0000313" key="5">
    <source>
        <dbReference type="Proteomes" id="UP000469927"/>
    </source>
</evidence>